<evidence type="ECO:0000256" key="16">
    <source>
        <dbReference type="PIRSR" id="PIRSR601382-1"/>
    </source>
</evidence>
<proteinExistence type="inferred from homology"/>
<name>A0A7H8RBG9_TALRU</name>
<feature type="compositionally biased region" description="Acidic residues" evidence="18">
    <location>
        <begin position="1037"/>
        <end position="1058"/>
    </location>
</feature>
<evidence type="ECO:0000256" key="17">
    <source>
        <dbReference type="RuleBase" id="RU361193"/>
    </source>
</evidence>
<feature type="active site" description="Proton donor" evidence="16">
    <location>
        <position position="362"/>
    </location>
</feature>
<dbReference type="Proteomes" id="UP000509510">
    <property type="component" value="Chromosome V"/>
</dbReference>
<dbReference type="InterPro" id="IPR001382">
    <property type="entry name" value="Glyco_hydro_47"/>
</dbReference>
<evidence type="ECO:0000256" key="12">
    <source>
        <dbReference type="ARBA" id="ARBA00023295"/>
    </source>
</evidence>
<keyword evidence="10" id="KW-0325">Glycoprotein</keyword>
<feature type="compositionally biased region" description="Low complexity" evidence="18">
    <location>
        <begin position="1092"/>
        <end position="1102"/>
    </location>
</feature>
<feature type="compositionally biased region" description="Acidic residues" evidence="18">
    <location>
        <begin position="1607"/>
        <end position="1635"/>
    </location>
</feature>
<dbReference type="FunFam" id="1.50.10.10:FF:000047">
    <property type="entry name" value="Mannosyl-oligosaccharide alpha-1,2-mannosidase"/>
    <property type="match status" value="1"/>
</dbReference>
<dbReference type="GeneID" id="55996503"/>
<dbReference type="PANTHER" id="PTHR10507:SF0">
    <property type="entry name" value="CELL DIVISION CONTROL PROTEIN 45 HOMOLOG"/>
    <property type="match status" value="1"/>
</dbReference>
<feature type="active site" evidence="16">
    <location>
        <position position="396"/>
    </location>
</feature>
<evidence type="ECO:0000256" key="13">
    <source>
        <dbReference type="ARBA" id="ARBA00023306"/>
    </source>
</evidence>
<comment type="similarity">
    <text evidence="5">Belongs to the CDC45 family.</text>
</comment>
<dbReference type="InterPro" id="IPR012341">
    <property type="entry name" value="6hp_glycosidase-like_sf"/>
</dbReference>
<dbReference type="KEGG" id="trg:TRUGW13939_09019"/>
<dbReference type="GO" id="GO:0005975">
    <property type="term" value="P:carbohydrate metabolic process"/>
    <property type="evidence" value="ECO:0007669"/>
    <property type="project" value="InterPro"/>
</dbReference>
<evidence type="ECO:0000256" key="4">
    <source>
        <dbReference type="ARBA" id="ARBA00007658"/>
    </source>
</evidence>
<feature type="compositionally biased region" description="Basic and acidic residues" evidence="18">
    <location>
        <begin position="1575"/>
        <end position="1593"/>
    </location>
</feature>
<dbReference type="GO" id="GO:0016020">
    <property type="term" value="C:membrane"/>
    <property type="evidence" value="ECO:0007669"/>
    <property type="project" value="InterPro"/>
</dbReference>
<feature type="active site" description="Proton donor" evidence="16">
    <location>
        <position position="108"/>
    </location>
</feature>
<dbReference type="PANTHER" id="PTHR10507">
    <property type="entry name" value="CDC45-RELATED PROTEIN"/>
    <property type="match status" value="1"/>
</dbReference>
<organism evidence="19 20">
    <name type="scientific">Talaromyces rugulosus</name>
    <name type="common">Penicillium rugulosum</name>
    <dbReference type="NCBI Taxonomy" id="121627"/>
    <lineage>
        <taxon>Eukaryota</taxon>
        <taxon>Fungi</taxon>
        <taxon>Dikarya</taxon>
        <taxon>Ascomycota</taxon>
        <taxon>Pezizomycotina</taxon>
        <taxon>Eurotiomycetes</taxon>
        <taxon>Eurotiomycetidae</taxon>
        <taxon>Eurotiales</taxon>
        <taxon>Trichocomaceae</taxon>
        <taxon>Talaromyces</taxon>
        <taxon>Talaromyces sect. Islandici</taxon>
    </lineage>
</organism>
<evidence type="ECO:0000256" key="10">
    <source>
        <dbReference type="ARBA" id="ARBA00023180"/>
    </source>
</evidence>
<dbReference type="Gene3D" id="3.30.70.100">
    <property type="match status" value="1"/>
</dbReference>
<evidence type="ECO:0000256" key="2">
    <source>
        <dbReference type="ARBA" id="ARBA00004123"/>
    </source>
</evidence>
<dbReference type="GO" id="GO:1902977">
    <property type="term" value="P:mitotic DNA replication preinitiation complex assembly"/>
    <property type="evidence" value="ECO:0007669"/>
    <property type="project" value="TreeGrafter"/>
</dbReference>
<feature type="compositionally biased region" description="Acidic residues" evidence="18">
    <location>
        <begin position="1073"/>
        <end position="1082"/>
    </location>
</feature>
<evidence type="ECO:0000256" key="11">
    <source>
        <dbReference type="ARBA" id="ARBA00023242"/>
    </source>
</evidence>
<dbReference type="Pfam" id="PF02724">
    <property type="entry name" value="CDC45"/>
    <property type="match status" value="1"/>
</dbReference>
<dbReference type="InterPro" id="IPR036026">
    <property type="entry name" value="Seven-hairpin_glycosidases"/>
</dbReference>
<keyword evidence="9" id="KW-1015">Disulfide bond</keyword>
<sequence length="1697" mass="188148">MRVSTMSMSALAAASQAAALSQAERAAAVKNTFQIAWDGYYEHAFPHDQLHPLDNTSDDGFGGWGASAIDGFSTAIVMGHKEIVHDILDFVPKIDFTSSNETIVSLFETTIRYLGGLLSAYDLLTGPAAHLVDDKDKDKVKAILTQATSLADTLSYAFDTESGIPVNNLALANHSDDGSTTAGIAQAGTLVLEWTRLSDLTGNDTYGKLARKAQSHILDPKPSWAQPFPGLVGSTLDIASGEFTDNYVTWNGGDDSYYEYLIKFWLYDSQYTEYRDTWLSAANSTISELLSHPESRPDLTFVNIWNNGTVIKTSEHLTGFIGGNFLLAGSVLNDKKLLDTGLAFTDSWHQTYNGTATHIGPEIFAWDKEGVPADQSDFYEKNGFYITGSTYVLRPEVVESFYYAWRITGEEKYREWAWDAYLAVNATCFGGSGYSGLSDVNAPHGGKQDNLQESFLFAEVLKYMYLAQADDAEWQIQANGSNKQYKMPALTLHLIAFKDPFQDPTAFVDKLKASPGVHVVVASRPRHIVVRPSKLDVNPLTTQRWDVMLLLQQTQGLSSSASPIPAHLQSAISAEYRILAGIPSKLLTTYPERDAKLKQGSQQPPPLTGSLDEIRRSSKETSQNLEVSPELLAFMDQLSVDHDKPVTMLNLLHFHHPDGKKNYFEYGQAFVPVAGKRGGDAKLVGNVVKPPSTQQNDSRRQHDQAEHEWWNEISIVHYPSIRHFCDMLAGQDYQEINEKHRLKVGYIQCIYEFQTLADNVLEMLASVFQYDALPETSGGSKSKDLPYRVGVWDMFRLWPSRFQCYPPLFHRIEAGDRYGKSLAPVRFIHAKMYLPRGLISHLYLQLLRSHHPLSPPVLILVALEPDALCACRILTTLLKRDYIAHKIQPIAGYGDLARAGEELVRPLRTTEGGSGGVVICLGVGGLVDLSEILCLTNADDDEAAASDDTGGVEAWVIDARRPWNLVNVFGGQWQQQQSRDTLDELDPTARRKTRGVDKGGLTRQYTAGQGGVIVFDDGDIEEELSKERDAYYALEEMPEVDDDGDDLSDSASEDDGDDFGMGSKKRKSWSGREEEDSEDEEDERPRQRRRSNSSSPVPSSPSNRRRAIGHDSSNSSRTPSPEPNIMSPLVSRQPSARTLRRRLLRLKRKHESILQAYYSTGTAYSEPISSMMYSLASELGREDNDLLWLAIVGASSMELSGRTMAGVGISSSSESGGSAGWGGSRGEHVRQILRDEVHRLNPPDSAESGRDVPGSSSDMIPTTARSPTDTSIRLSPEPRFLLVRHWSLYESMLHSHYLASRLHVWTEHGRKRLHKLLAKMGISLTQCHQNYTHMDMELKRVLRSRLLKYAPMYGLDGLVPPPASGHSNNRQGWGFVRSWGWKACLSATDVAVILGSILEVGPGAWEAGSSFRPQITNGTGQSELPSETDPANLHPRFWSAYDALSPTGSDSPTLLVESLPIAKHLHRAILRTGTSLLSKHQIRHLRAFRIAVVKEGPDVKLFTNPGALTKLALWVAEAIQVQERDRSETKMGKKKILGTPLVLAGLDEDRGVYVVVGTGGGGGVVDFAAIAKKQEAQRTKKEAKDKKRKEREERRRKRAAERARQNEDDDDDEEEEDETEDDDSSSGSDSDDGPEDDKGFLGNKNLVRNRFGIAFQEVVQETSARVRIDSFEHCVVEVQKEDLGGFLEALSFRSVVG</sequence>
<keyword evidence="13" id="KW-0131">Cell cycle</keyword>
<evidence type="ECO:0000256" key="1">
    <source>
        <dbReference type="ARBA" id="ARBA00001913"/>
    </source>
</evidence>
<evidence type="ECO:0000256" key="6">
    <source>
        <dbReference type="ARBA" id="ARBA00022705"/>
    </source>
</evidence>
<dbReference type="PRINTS" id="PR00747">
    <property type="entry name" value="GLYHDRLASE47"/>
</dbReference>
<feature type="compositionally biased region" description="Polar residues" evidence="18">
    <location>
        <begin position="1254"/>
        <end position="1271"/>
    </location>
</feature>
<dbReference type="GO" id="GO:0004571">
    <property type="term" value="F:mannosyl-oligosaccharide 1,2-alpha-mannosidase activity"/>
    <property type="evidence" value="ECO:0007669"/>
    <property type="project" value="UniProtKB-EC"/>
</dbReference>
<dbReference type="Gene3D" id="1.50.10.10">
    <property type="match status" value="1"/>
</dbReference>
<reference evidence="20" key="1">
    <citation type="submission" date="2020-06" db="EMBL/GenBank/DDBJ databases">
        <title>A chromosome-scale genome assembly of Talaromyces rugulosus W13939.</title>
        <authorList>
            <person name="Wang B."/>
            <person name="Guo L."/>
            <person name="Ye K."/>
            <person name="Wang L."/>
        </authorList>
    </citation>
    <scope>NUCLEOTIDE SEQUENCE [LARGE SCALE GENOMIC DNA]</scope>
    <source>
        <strain evidence="20">W13939</strain>
    </source>
</reference>
<feature type="region of interest" description="Disordered" evidence="18">
    <location>
        <begin position="595"/>
        <end position="623"/>
    </location>
</feature>
<keyword evidence="12 17" id="KW-0326">Glycosidase</keyword>
<dbReference type="EMBL" id="CP055902">
    <property type="protein sequence ID" value="QKX61863.1"/>
    <property type="molecule type" value="Genomic_DNA"/>
</dbReference>
<keyword evidence="7" id="KW-0732">Signal</keyword>
<evidence type="ECO:0000256" key="9">
    <source>
        <dbReference type="ARBA" id="ARBA00023157"/>
    </source>
</evidence>
<keyword evidence="6" id="KW-0235">DNA replication</keyword>
<dbReference type="Pfam" id="PF01532">
    <property type="entry name" value="Glyco_hydro_47"/>
    <property type="match status" value="1"/>
</dbReference>
<comment type="pathway">
    <text evidence="3">Protein modification; protein glycosylation.</text>
</comment>
<keyword evidence="20" id="KW-1185">Reference proteome</keyword>
<dbReference type="GO" id="GO:0036503">
    <property type="term" value="P:ERAD pathway"/>
    <property type="evidence" value="ECO:0007669"/>
    <property type="project" value="UniProtKB-ARBA"/>
</dbReference>
<feature type="active site" evidence="16">
    <location>
        <position position="255"/>
    </location>
</feature>
<dbReference type="GO" id="GO:0006270">
    <property type="term" value="P:DNA replication initiation"/>
    <property type="evidence" value="ECO:0007669"/>
    <property type="project" value="InterPro"/>
</dbReference>
<dbReference type="UniPathway" id="UPA00378"/>
<dbReference type="GO" id="GO:0005509">
    <property type="term" value="F:calcium ion binding"/>
    <property type="evidence" value="ECO:0007669"/>
    <property type="project" value="InterPro"/>
</dbReference>
<dbReference type="SUPFAM" id="SSF48225">
    <property type="entry name" value="Seven-hairpin glycosidases"/>
    <property type="match status" value="1"/>
</dbReference>
<comment type="similarity">
    <text evidence="4 17">Belongs to the glycosyl hydrolase 47 family.</text>
</comment>
<evidence type="ECO:0000256" key="14">
    <source>
        <dbReference type="ARBA" id="ARBA00047669"/>
    </source>
</evidence>
<gene>
    <name evidence="19" type="ORF">TRUGW13939_09019</name>
</gene>
<keyword evidence="8 17" id="KW-0378">Hydrolase</keyword>
<accession>A0A7H8RBG9</accession>
<feature type="region of interest" description="Disordered" evidence="18">
    <location>
        <begin position="1575"/>
        <end position="1643"/>
    </location>
</feature>
<evidence type="ECO:0000256" key="3">
    <source>
        <dbReference type="ARBA" id="ARBA00004922"/>
    </source>
</evidence>
<comment type="catalytic activity">
    <reaction evidence="14">
        <text>N(4)-(alpha-D-Man-(1-&gt;2)-alpha-D-Man-(1-&gt;2)-alpha-D-Man-(1-&gt;3)-[alpha-D-Man-(1-&gt;3)-[alpha-D-Man-(1-&gt;2)-alpha-D-Man-(1-&gt;6)]-alpha-D-Man-(1-&gt;6)]-beta-D-Man-(1-&gt;4)-beta-D-GlcNAc-(1-&gt;4)-beta-D-GlcNAc)-L-asparaginyl-[protein] (N-glucan mannose isomer 8A1,2,3B1,3) + 3 H2O = N(4)-(alpha-D-Man-(1-&gt;3)-[alpha-D-Man-(1-&gt;3)-[alpha-D-Man-(1-&gt;6)]-alpha-D-Man-(1-&gt;6)]-beta-D-Man-(1-&gt;4)-beta-D-GlcNAc-(1-&gt;4)-beta-D-GlcNAc)-L-asparaginyl-[protein] (N-glucan mannose isomer 5A1,2) + 3 beta-D-mannose</text>
        <dbReference type="Rhea" id="RHEA:56028"/>
        <dbReference type="Rhea" id="RHEA-COMP:14358"/>
        <dbReference type="Rhea" id="RHEA-COMP:14367"/>
        <dbReference type="ChEBI" id="CHEBI:15377"/>
        <dbReference type="ChEBI" id="CHEBI:28563"/>
        <dbReference type="ChEBI" id="CHEBI:59087"/>
        <dbReference type="ChEBI" id="CHEBI:60628"/>
        <dbReference type="EC" id="3.2.1.113"/>
    </reaction>
</comment>
<dbReference type="RefSeq" id="XP_035348037.1">
    <property type="nucleotide sequence ID" value="XM_035492144.1"/>
</dbReference>
<dbReference type="InterPro" id="IPR003874">
    <property type="entry name" value="CDC45"/>
</dbReference>
<dbReference type="GO" id="GO:0000727">
    <property type="term" value="P:double-strand break repair via break-induced replication"/>
    <property type="evidence" value="ECO:0007669"/>
    <property type="project" value="TreeGrafter"/>
</dbReference>
<comment type="catalytic activity">
    <reaction evidence="15">
        <text>N(4)-(alpha-D-Man-(1-&gt;2)-alpha-D-Man-(1-&gt;2)-alpha-D-Man-(1-&gt;3)-[alpha-D-Man-(1-&gt;2)-alpha-D-Man-(1-&gt;3)-[alpha-D-Man-(1-&gt;2)-alpha-D-Man-(1-&gt;6)]-alpha-D-Man-(1-&gt;6)]-beta-D-Man-(1-&gt;4)-beta-D-GlcNAc-(1-&gt;4)-beta-D-GlcNAc)-L-asparaginyl-[protein] (N-glucan mannose isomer 9A1,2,3B1,2,3) + 4 H2O = N(4)-(alpha-D-Man-(1-&gt;3)-[alpha-D-Man-(1-&gt;3)-[alpha-D-Man-(1-&gt;6)]-alpha-D-Man-(1-&gt;6)]-beta-D-Man-(1-&gt;4)-beta-D-GlcNAc-(1-&gt;4)-beta-D-GlcNAc)-L-asparaginyl-[protein] (N-glucan mannose isomer 5A1,2) + 4 beta-D-mannose</text>
        <dbReference type="Rhea" id="RHEA:56008"/>
        <dbReference type="Rhea" id="RHEA-COMP:14356"/>
        <dbReference type="Rhea" id="RHEA-COMP:14367"/>
        <dbReference type="ChEBI" id="CHEBI:15377"/>
        <dbReference type="ChEBI" id="CHEBI:28563"/>
        <dbReference type="ChEBI" id="CHEBI:59087"/>
        <dbReference type="ChEBI" id="CHEBI:139493"/>
        <dbReference type="EC" id="3.2.1.113"/>
    </reaction>
</comment>
<protein>
    <recommendedName>
        <fullName evidence="17">alpha-1,2-Mannosidase</fullName>
        <ecNumber evidence="17">3.2.1.-</ecNumber>
    </recommendedName>
</protein>
<dbReference type="OrthoDB" id="10258882at2759"/>
<comment type="subcellular location">
    <subcellularLocation>
        <location evidence="2">Nucleus</location>
    </subcellularLocation>
</comment>
<comment type="cofactor">
    <cofactor evidence="1">
        <name>Ca(2+)</name>
        <dbReference type="ChEBI" id="CHEBI:29108"/>
    </cofactor>
</comment>
<evidence type="ECO:0000256" key="15">
    <source>
        <dbReference type="ARBA" id="ARBA00048605"/>
    </source>
</evidence>
<keyword evidence="11" id="KW-0539">Nucleus</keyword>
<dbReference type="GO" id="GO:0003697">
    <property type="term" value="F:single-stranded DNA binding"/>
    <property type="evidence" value="ECO:0007669"/>
    <property type="project" value="TreeGrafter"/>
</dbReference>
<feature type="region of interest" description="Disordered" evidence="18">
    <location>
        <begin position="1237"/>
        <end position="1271"/>
    </location>
</feature>
<dbReference type="GO" id="GO:0031261">
    <property type="term" value="C:DNA replication preinitiation complex"/>
    <property type="evidence" value="ECO:0007669"/>
    <property type="project" value="TreeGrafter"/>
</dbReference>
<dbReference type="GO" id="GO:0003688">
    <property type="term" value="F:DNA replication origin binding"/>
    <property type="evidence" value="ECO:0007669"/>
    <property type="project" value="TreeGrafter"/>
</dbReference>
<dbReference type="GO" id="GO:0003682">
    <property type="term" value="F:chromatin binding"/>
    <property type="evidence" value="ECO:0007669"/>
    <property type="project" value="TreeGrafter"/>
</dbReference>
<evidence type="ECO:0000256" key="5">
    <source>
        <dbReference type="ARBA" id="ARBA00010727"/>
    </source>
</evidence>
<evidence type="ECO:0000313" key="20">
    <source>
        <dbReference type="Proteomes" id="UP000509510"/>
    </source>
</evidence>
<dbReference type="EC" id="3.2.1.-" evidence="17"/>
<evidence type="ECO:0000256" key="18">
    <source>
        <dbReference type="SAM" id="MobiDB-lite"/>
    </source>
</evidence>
<evidence type="ECO:0000256" key="7">
    <source>
        <dbReference type="ARBA" id="ARBA00022729"/>
    </source>
</evidence>
<evidence type="ECO:0000313" key="19">
    <source>
        <dbReference type="EMBL" id="QKX61863.1"/>
    </source>
</evidence>
<feature type="region of interest" description="Disordered" evidence="18">
    <location>
        <begin position="1037"/>
        <end position="1137"/>
    </location>
</feature>
<evidence type="ECO:0000256" key="8">
    <source>
        <dbReference type="ARBA" id="ARBA00022801"/>
    </source>
</evidence>